<evidence type="ECO:0000256" key="5">
    <source>
        <dbReference type="ARBA" id="ARBA00022692"/>
    </source>
</evidence>
<comment type="subcellular location">
    <subcellularLocation>
        <location evidence="2 10">Endoplasmic reticulum membrane</location>
        <topology evidence="2 10">Single-pass type I membrane protein</topology>
    </subcellularLocation>
</comment>
<gene>
    <name evidence="11" type="ORF">RMAR0315_LOCUS8825</name>
</gene>
<evidence type="ECO:0000256" key="7">
    <source>
        <dbReference type="ARBA" id="ARBA00022824"/>
    </source>
</evidence>
<keyword evidence="6 10" id="KW-0732">Signal</keyword>
<evidence type="ECO:0000256" key="10">
    <source>
        <dbReference type="RuleBase" id="RU361143"/>
    </source>
</evidence>
<dbReference type="InterPro" id="IPR007676">
    <property type="entry name" value="Ribophorin_I"/>
</dbReference>
<accession>A0A7S0G4F0</accession>
<sequence length="605" mass="68335">MRAEVMKFIVPFLIAGFLVTTCAGKLLNEEVTIEGEIIGPVLRLKCMVKMRNDGRGNFRGFQFAVPPSFKQTDLRVVEKDAPLVSLVVEENSPESMYTEFKIKLSDSIAPSKTKEFIIYLDILNAVTPVRDEVRHMEKPFYLMRALWSFFSPYETDLLKVIYRLNSEPVNIYEGAPKSARVDKRHIFLGPYSKIPPYSEKLFSARFLEKGPLLKMSLFEKKISISHWGAATVVEEVTIRNVGAKVTEFSRLEHFAADQTGGMVNTAKSLPVYLPKDAYNVYYEDLIGNITSSRLREPTASGRYFEPFFRFPLLGGWKNYYWFGYTMPLSGALKIHNGVYVVKVNAQPTVSDPLQVDKAFFRVTLPEGAYDVKLVETEPSVRALEAETSYPTLSYLGKKQFSAERSDFVADPASPAAIYIFYRFSSIHLLLPIAVLALILFAILVLVLVIRHSDLKIDRNSDKEDDDLALYKEIQKLVEVEKSFGKLADAFNNNVINYGNKDETVKYKQDQNRLIGTMKDSLKDLEYVYSEIVKLDAGEKGNAASVSALRKAIIDRYAKLGNVAVQLIEGKLTLKEAETDARKINDEIDICSERIVVAQSSLTSHL</sequence>
<dbReference type="GO" id="GO:0018279">
    <property type="term" value="P:protein N-linked glycosylation via asparagine"/>
    <property type="evidence" value="ECO:0007669"/>
    <property type="project" value="TreeGrafter"/>
</dbReference>
<evidence type="ECO:0000256" key="4">
    <source>
        <dbReference type="ARBA" id="ARBA00008905"/>
    </source>
</evidence>
<dbReference type="GO" id="GO:0008250">
    <property type="term" value="C:oligosaccharyltransferase complex"/>
    <property type="evidence" value="ECO:0007669"/>
    <property type="project" value="UniProtKB-UniRule"/>
</dbReference>
<evidence type="ECO:0000256" key="8">
    <source>
        <dbReference type="ARBA" id="ARBA00022989"/>
    </source>
</evidence>
<protein>
    <recommendedName>
        <fullName evidence="10">Dolichyl-diphosphooligosaccharide--protein glycosyltransferase subunit 1</fullName>
    </recommendedName>
</protein>
<dbReference type="PANTHER" id="PTHR21049:SF0">
    <property type="entry name" value="DOLICHYL-DIPHOSPHOOLIGOSACCHARIDE--PROTEIN GLYCOSYLTRANSFERASE SUBUNIT 1"/>
    <property type="match status" value="1"/>
</dbReference>
<comment type="function">
    <text evidence="1 10">Subunit of the oligosaccharyl transferase (OST) complex that catalyzes the initial transfer of a defined glycan (Glc(3)Man(9)GlcNAc(2) in eukaryotes) from the lipid carrier dolichol-pyrophosphate to an asparagine residue within an Asn-X-Ser/Thr consensus motif in nascent polypeptide chains, the first step in protein N-glycosylation. N-glycosylation occurs cotranslationally and the complex associates with the Sec61 complex at the channel-forming translocon complex that mediates protein translocation across the endoplasmic reticulum (ER). All subunits are required for a maximal enzyme activity.</text>
</comment>
<comment type="subunit">
    <text evidence="10">Component of the oligosaccharyltransferase (OST) complex.</text>
</comment>
<name>A0A7S0G4F0_9RHOD</name>
<evidence type="ECO:0000256" key="6">
    <source>
        <dbReference type="ARBA" id="ARBA00022729"/>
    </source>
</evidence>
<evidence type="ECO:0000256" key="9">
    <source>
        <dbReference type="ARBA" id="ARBA00023136"/>
    </source>
</evidence>
<dbReference type="AlphaFoldDB" id="A0A7S0G4F0"/>
<proteinExistence type="inferred from homology"/>
<evidence type="ECO:0000256" key="2">
    <source>
        <dbReference type="ARBA" id="ARBA00004115"/>
    </source>
</evidence>
<comment type="similarity">
    <text evidence="4 10">Belongs to the OST1 family.</text>
</comment>
<dbReference type="Pfam" id="PF04597">
    <property type="entry name" value="Ribophorin_I"/>
    <property type="match status" value="1"/>
</dbReference>
<dbReference type="UniPathway" id="UPA00378"/>
<comment type="pathway">
    <text evidence="3 10">Protein modification; protein glycosylation.</text>
</comment>
<keyword evidence="8 10" id="KW-1133">Transmembrane helix</keyword>
<evidence type="ECO:0000256" key="3">
    <source>
        <dbReference type="ARBA" id="ARBA00004922"/>
    </source>
</evidence>
<dbReference type="PANTHER" id="PTHR21049">
    <property type="entry name" value="RIBOPHORIN I"/>
    <property type="match status" value="1"/>
</dbReference>
<evidence type="ECO:0000256" key="1">
    <source>
        <dbReference type="ARBA" id="ARBA00002791"/>
    </source>
</evidence>
<keyword evidence="7 10" id="KW-0256">Endoplasmic reticulum</keyword>
<feature type="chain" id="PRO_5031604570" description="Dolichyl-diphosphooligosaccharide--protein glycosyltransferase subunit 1" evidence="10">
    <location>
        <begin position="25"/>
        <end position="605"/>
    </location>
</feature>
<feature type="signal peptide" evidence="10">
    <location>
        <begin position="1"/>
        <end position="24"/>
    </location>
</feature>
<reference evidence="11" key="1">
    <citation type="submission" date="2021-01" db="EMBL/GenBank/DDBJ databases">
        <authorList>
            <person name="Corre E."/>
            <person name="Pelletier E."/>
            <person name="Niang G."/>
            <person name="Scheremetjew M."/>
            <person name="Finn R."/>
            <person name="Kale V."/>
            <person name="Holt S."/>
            <person name="Cochrane G."/>
            <person name="Meng A."/>
            <person name="Brown T."/>
            <person name="Cohen L."/>
        </authorList>
    </citation>
    <scope>NUCLEOTIDE SEQUENCE</scope>
    <source>
        <strain evidence="11">UTEX LB 2760</strain>
    </source>
</reference>
<keyword evidence="5 10" id="KW-0812">Transmembrane</keyword>
<evidence type="ECO:0000313" key="11">
    <source>
        <dbReference type="EMBL" id="CAD8398833.1"/>
    </source>
</evidence>
<feature type="transmembrane region" description="Helical" evidence="10">
    <location>
        <begin position="428"/>
        <end position="449"/>
    </location>
</feature>
<dbReference type="EMBL" id="HBEK01016169">
    <property type="protein sequence ID" value="CAD8398833.1"/>
    <property type="molecule type" value="Transcribed_RNA"/>
</dbReference>
<keyword evidence="9 10" id="KW-0472">Membrane</keyword>
<organism evidence="11">
    <name type="scientific">Rhodosorus marinus</name>
    <dbReference type="NCBI Taxonomy" id="101924"/>
    <lineage>
        <taxon>Eukaryota</taxon>
        <taxon>Rhodophyta</taxon>
        <taxon>Stylonematophyceae</taxon>
        <taxon>Stylonematales</taxon>
        <taxon>Stylonemataceae</taxon>
        <taxon>Rhodosorus</taxon>
    </lineage>
</organism>